<accession>A0A510J951</accession>
<dbReference type="RefSeq" id="WP_146966376.1">
    <property type="nucleotide sequence ID" value="NZ_AP019822.1"/>
</dbReference>
<gene>
    <name evidence="1" type="ORF">JCM16774_0760</name>
</gene>
<protein>
    <submittedName>
        <fullName evidence="1">Uncharacterized protein</fullName>
    </submittedName>
</protein>
<dbReference type="EMBL" id="AP019822">
    <property type="protein sequence ID" value="BBM35830.1"/>
    <property type="molecule type" value="Genomic_DNA"/>
</dbReference>
<reference evidence="1 2" key="1">
    <citation type="submission" date="2019-07" db="EMBL/GenBank/DDBJ databases">
        <title>Complete Genome Sequence of Leptotrichia goodfellowii Strain JCM 16774.</title>
        <authorList>
            <person name="Watanabe S."/>
            <person name="Cui L."/>
        </authorList>
    </citation>
    <scope>NUCLEOTIDE SEQUENCE [LARGE SCALE GENOMIC DNA]</scope>
    <source>
        <strain evidence="1 2">JCM16774</strain>
    </source>
</reference>
<proteinExistence type="predicted"/>
<name>A0A510J951_9FUSO</name>
<dbReference type="Proteomes" id="UP000321606">
    <property type="component" value="Chromosome"/>
</dbReference>
<organism evidence="1 2">
    <name type="scientific">Pseudoleptotrichia goodfellowii</name>
    <dbReference type="NCBI Taxonomy" id="157692"/>
    <lineage>
        <taxon>Bacteria</taxon>
        <taxon>Fusobacteriati</taxon>
        <taxon>Fusobacteriota</taxon>
        <taxon>Fusobacteriia</taxon>
        <taxon>Fusobacteriales</taxon>
        <taxon>Leptotrichiaceae</taxon>
        <taxon>Pseudoleptotrichia</taxon>
    </lineage>
</organism>
<dbReference type="AlphaFoldDB" id="A0A510J951"/>
<evidence type="ECO:0000313" key="1">
    <source>
        <dbReference type="EMBL" id="BBM35830.1"/>
    </source>
</evidence>
<sequence>MTLNMHNLILTVRLAGDVLGKLYIDRVKYTPFYGRAESTLKNKCNNNIHCLSNLYGLGDSIKTDGKATGMKNKEEVIGTSIDFGEAYVAGRMSIPLGAFEAFMFIKDHMIDKKPKNSEEAIKEVYLTAVAIIENKRMQAAHDIYVKEKTDLEIFEDGISSQKNKGL</sequence>
<evidence type="ECO:0000313" key="2">
    <source>
        <dbReference type="Proteomes" id="UP000321606"/>
    </source>
</evidence>
<dbReference type="STRING" id="714315.GCA_000516535_00753"/>
<dbReference type="KEGG" id="lgo:JCM16774_0760"/>